<name>A0A916QIL5_9LACO</name>
<dbReference type="GO" id="GO:0008800">
    <property type="term" value="F:beta-lactamase activity"/>
    <property type="evidence" value="ECO:0007669"/>
    <property type="project" value="InterPro"/>
</dbReference>
<feature type="domain" description="Beta-lactamase class A catalytic" evidence="2">
    <location>
        <begin position="117"/>
        <end position="288"/>
    </location>
</feature>
<accession>A0A916QIL5</accession>
<sequence>MKNHIFLGAAIATFFAFVLYSANLKRIDTSPINVSGQTTKLVKPSTSSKTSKNSASSSSEPQTPKSTKIQVKVASGSDQKYAKALKTAMGDNESYQVYVVNGGGNKFANVYTSSISHNVGRVVQIYLLATLYEQEKTGKLSSQTAIKITASDKVKGDKLVQTGIMYGVQYLRQAMLKGSKSAANALLRKMGKKNVERIAKKLGAKHTVLTSGYAGKSTAQDLANTMASFYHGKGIGTTQAQQVLTAMATAKNKPSLRKHLKGTVYAMGDSQAACALVRGSKQTYVVSFWTENGNPGSSLGASVNKLFQ</sequence>
<organism evidence="3 4">
    <name type="scientific">Lactobacillus corticis</name>
    <dbReference type="NCBI Taxonomy" id="2201249"/>
    <lineage>
        <taxon>Bacteria</taxon>
        <taxon>Bacillati</taxon>
        <taxon>Bacillota</taxon>
        <taxon>Bacilli</taxon>
        <taxon>Lactobacillales</taxon>
        <taxon>Lactobacillaceae</taxon>
        <taxon>Lactobacillus</taxon>
    </lineage>
</organism>
<feature type="region of interest" description="Disordered" evidence="1">
    <location>
        <begin position="35"/>
        <end position="70"/>
    </location>
</feature>
<feature type="compositionally biased region" description="Low complexity" evidence="1">
    <location>
        <begin position="38"/>
        <end position="59"/>
    </location>
</feature>
<evidence type="ECO:0000259" key="2">
    <source>
        <dbReference type="Pfam" id="PF13354"/>
    </source>
</evidence>
<feature type="compositionally biased region" description="Polar residues" evidence="1">
    <location>
        <begin position="60"/>
        <end position="69"/>
    </location>
</feature>
<dbReference type="GO" id="GO:0030655">
    <property type="term" value="P:beta-lactam antibiotic catabolic process"/>
    <property type="evidence" value="ECO:0007669"/>
    <property type="project" value="InterPro"/>
</dbReference>
<gene>
    <name evidence="3" type="ORF">LCB40_06470</name>
</gene>
<dbReference type="Gene3D" id="3.40.710.10">
    <property type="entry name" value="DD-peptidase/beta-lactamase superfamily"/>
    <property type="match status" value="1"/>
</dbReference>
<dbReference type="InterPro" id="IPR012338">
    <property type="entry name" value="Beta-lactam/transpept-like"/>
</dbReference>
<dbReference type="AlphaFoldDB" id="A0A916QIL5"/>
<evidence type="ECO:0000256" key="1">
    <source>
        <dbReference type="SAM" id="MobiDB-lite"/>
    </source>
</evidence>
<proteinExistence type="predicted"/>
<evidence type="ECO:0000313" key="4">
    <source>
        <dbReference type="Proteomes" id="UP000677218"/>
    </source>
</evidence>
<dbReference type="SUPFAM" id="SSF56601">
    <property type="entry name" value="beta-lactamase/transpeptidase-like"/>
    <property type="match status" value="1"/>
</dbReference>
<dbReference type="Proteomes" id="UP000677218">
    <property type="component" value="Unassembled WGS sequence"/>
</dbReference>
<dbReference type="RefSeq" id="WP_212780466.1">
    <property type="nucleotide sequence ID" value="NZ_BMAY01000004.1"/>
</dbReference>
<dbReference type="EMBL" id="BMAY01000004">
    <property type="protein sequence ID" value="GFZ26767.1"/>
    <property type="molecule type" value="Genomic_DNA"/>
</dbReference>
<dbReference type="InterPro" id="IPR045155">
    <property type="entry name" value="Beta-lactam_cat"/>
</dbReference>
<keyword evidence="4" id="KW-1185">Reference proteome</keyword>
<comment type="caution">
    <text evidence="3">The sequence shown here is derived from an EMBL/GenBank/DDBJ whole genome shotgun (WGS) entry which is preliminary data.</text>
</comment>
<dbReference type="Pfam" id="PF13354">
    <property type="entry name" value="Beta-lactamase2"/>
    <property type="match status" value="1"/>
</dbReference>
<evidence type="ECO:0000313" key="3">
    <source>
        <dbReference type="EMBL" id="GFZ26767.1"/>
    </source>
</evidence>
<reference evidence="3" key="1">
    <citation type="submission" date="2020-08" db="EMBL/GenBank/DDBJ databases">
        <title>Taxonomic study for Lactobacillus species isolated from hardwood bark.</title>
        <authorList>
            <person name="Tohno M."/>
            <person name="Tanizawa Y."/>
        </authorList>
    </citation>
    <scope>NUCLEOTIDE SEQUENCE</scope>
    <source>
        <strain evidence="3">B40</strain>
    </source>
</reference>
<protein>
    <submittedName>
        <fullName evidence="3">Beta-lactamase class A</fullName>
    </submittedName>
</protein>